<dbReference type="PANTHER" id="PTHR31793">
    <property type="entry name" value="4-HYDROXYBENZOYL-COA THIOESTERASE FAMILY MEMBER"/>
    <property type="match status" value="1"/>
</dbReference>
<dbReference type="GeneID" id="27669610"/>
<sequence>MTFPKLQSFQAAARWTDCYSAGWMARPVTRIQKYRSELHLNHATARTYSIVCLAGGAMTTRTFSSLQPGPGSGLEPSPLPPARWLADLRHRVGKCIMFGCSTAQVSEAAMVARALATEWRRLIAGSEGYLTGERRGLEGQKVVWGEMDSFAHVNNVVYARYAESSRVNWVNHIALHVDAAHSDQWLGLMQAQTVGLIMKSLTTEFKFPMTFPDAISVYHRLRVSPEANPKSTSLLLDCLVLSHSHKRIAARVYEDVSFYDYRTASKTQMPEFMREVLTDLWQQQLHEATLARIRIWELVAAVERLEKQTWDREEAVEDIGSVGT</sequence>
<dbReference type="KEGG" id="ssck:SPSK_07676"/>
<dbReference type="EMBL" id="AXCR01000004">
    <property type="protein sequence ID" value="KJR87630.1"/>
    <property type="molecule type" value="Genomic_DNA"/>
</dbReference>
<dbReference type="RefSeq" id="XP_016590306.1">
    <property type="nucleotide sequence ID" value="XM_016734333.1"/>
</dbReference>
<dbReference type="GO" id="GO:0047617">
    <property type="term" value="F:fatty acyl-CoA hydrolase activity"/>
    <property type="evidence" value="ECO:0007669"/>
    <property type="project" value="TreeGrafter"/>
</dbReference>
<name>A0A0F2MFK7_SPOSC</name>
<evidence type="ECO:0008006" key="3">
    <source>
        <dbReference type="Google" id="ProtNLM"/>
    </source>
</evidence>
<dbReference type="InterPro" id="IPR029069">
    <property type="entry name" value="HotDog_dom_sf"/>
</dbReference>
<gene>
    <name evidence="1" type="ORF">SPSK_07676</name>
</gene>
<proteinExistence type="predicted"/>
<dbReference type="OrthoDB" id="5538558at2759"/>
<dbReference type="PANTHER" id="PTHR31793:SF39">
    <property type="entry name" value="THIOESTERASE_THIOL ESTER DEHYDRASE-ISOMERASE"/>
    <property type="match status" value="1"/>
</dbReference>
<evidence type="ECO:0000313" key="2">
    <source>
        <dbReference type="Proteomes" id="UP000033710"/>
    </source>
</evidence>
<comment type="caution">
    <text evidence="1">The sequence shown here is derived from an EMBL/GenBank/DDBJ whole genome shotgun (WGS) entry which is preliminary data.</text>
</comment>
<evidence type="ECO:0000313" key="1">
    <source>
        <dbReference type="EMBL" id="KJR87630.1"/>
    </source>
</evidence>
<reference evidence="1 2" key="1">
    <citation type="journal article" date="2014" name="BMC Genomics">
        <title>Comparative genomics of the major fungal agents of human and animal Sporotrichosis: Sporothrix schenckii and Sporothrix brasiliensis.</title>
        <authorList>
            <person name="Teixeira M.M."/>
            <person name="de Almeida L.G."/>
            <person name="Kubitschek-Barreira P."/>
            <person name="Alves F.L."/>
            <person name="Kioshima E.S."/>
            <person name="Abadio A.K."/>
            <person name="Fernandes L."/>
            <person name="Derengowski L.S."/>
            <person name="Ferreira K.S."/>
            <person name="Souza R.C."/>
            <person name="Ruiz J.C."/>
            <person name="de Andrade N.C."/>
            <person name="Paes H.C."/>
            <person name="Nicola A.M."/>
            <person name="Albuquerque P."/>
            <person name="Gerber A.L."/>
            <person name="Martins V.P."/>
            <person name="Peconick L.D."/>
            <person name="Neto A.V."/>
            <person name="Chaucanez C.B."/>
            <person name="Silva P.A."/>
            <person name="Cunha O.L."/>
            <person name="de Oliveira F.F."/>
            <person name="dos Santos T.C."/>
            <person name="Barros A.L."/>
            <person name="Soares M.A."/>
            <person name="de Oliveira L.M."/>
            <person name="Marini M.M."/>
            <person name="Villalobos-Duno H."/>
            <person name="Cunha M.M."/>
            <person name="de Hoog S."/>
            <person name="da Silveira J.F."/>
            <person name="Henrissat B."/>
            <person name="Nino-Vega G.A."/>
            <person name="Cisalpino P.S."/>
            <person name="Mora-Montes H.M."/>
            <person name="Almeida S.R."/>
            <person name="Stajich J.E."/>
            <person name="Lopes-Bezerra L.M."/>
            <person name="Vasconcelos A.T."/>
            <person name="Felipe M.S."/>
        </authorList>
    </citation>
    <scope>NUCLEOTIDE SEQUENCE [LARGE SCALE GENOMIC DNA]</scope>
    <source>
        <strain evidence="1 2">1099-18</strain>
    </source>
</reference>
<dbReference type="VEuPathDB" id="FungiDB:SPSK_07676"/>
<dbReference type="InterPro" id="IPR050563">
    <property type="entry name" value="4-hydroxybenzoyl-CoA_TE"/>
</dbReference>
<dbReference type="SUPFAM" id="SSF54637">
    <property type="entry name" value="Thioesterase/thiol ester dehydrase-isomerase"/>
    <property type="match status" value="1"/>
</dbReference>
<reference evidence="1 2" key="2">
    <citation type="journal article" date="2015" name="Eukaryot. Cell">
        <title>Asexual propagation of a virulent clone complex in a human and feline outbreak of sporotrichosis.</title>
        <authorList>
            <person name="Teixeira Mde M."/>
            <person name="Rodrigues A.M."/>
            <person name="Tsui C.K."/>
            <person name="de Almeida L.G."/>
            <person name="Van Diepeningen A.D."/>
            <person name="van den Ende B.G."/>
            <person name="Fernandes G.F."/>
            <person name="Kano R."/>
            <person name="Hamelin R.C."/>
            <person name="Lopes-Bezerra L.M."/>
            <person name="Vasconcelos A.T."/>
            <person name="de Hoog S."/>
            <person name="de Camargo Z.P."/>
            <person name="Felipe M.S."/>
        </authorList>
    </citation>
    <scope>NUCLEOTIDE SEQUENCE [LARGE SCALE GENOMIC DNA]</scope>
    <source>
        <strain evidence="1 2">1099-18</strain>
    </source>
</reference>
<dbReference type="CDD" id="cd00586">
    <property type="entry name" value="4HBT"/>
    <property type="match status" value="1"/>
</dbReference>
<dbReference type="AlphaFoldDB" id="A0A0F2MFK7"/>
<accession>A0A0F2MFK7</accession>
<protein>
    <recommendedName>
        <fullName evidence="3">Thioesterase thiol ester dehydrase-isomerase</fullName>
    </recommendedName>
</protein>
<dbReference type="Gene3D" id="3.10.129.10">
    <property type="entry name" value="Hotdog Thioesterase"/>
    <property type="match status" value="1"/>
</dbReference>
<dbReference type="Proteomes" id="UP000033710">
    <property type="component" value="Unassembled WGS sequence"/>
</dbReference>
<dbReference type="Pfam" id="PF13279">
    <property type="entry name" value="4HBT_2"/>
    <property type="match status" value="1"/>
</dbReference>
<organism evidence="1 2">
    <name type="scientific">Sporothrix schenckii 1099-18</name>
    <dbReference type="NCBI Taxonomy" id="1397361"/>
    <lineage>
        <taxon>Eukaryota</taxon>
        <taxon>Fungi</taxon>
        <taxon>Dikarya</taxon>
        <taxon>Ascomycota</taxon>
        <taxon>Pezizomycotina</taxon>
        <taxon>Sordariomycetes</taxon>
        <taxon>Sordariomycetidae</taxon>
        <taxon>Ophiostomatales</taxon>
        <taxon>Ophiostomataceae</taxon>
        <taxon>Sporothrix</taxon>
    </lineage>
</organism>